<dbReference type="STRING" id="929713.NIASO_15560"/>
<dbReference type="PANTHER" id="PTHR30547">
    <property type="entry name" value="UNCHARACTERIZED PROTEIN YHCG-RELATED"/>
    <property type="match status" value="1"/>
</dbReference>
<dbReference type="eggNOG" id="COG4804">
    <property type="taxonomic scope" value="Bacteria"/>
</dbReference>
<dbReference type="EMBL" id="CP007035">
    <property type="protein sequence ID" value="AHF16186.1"/>
    <property type="molecule type" value="Genomic_DNA"/>
</dbReference>
<accession>W0F4D9</accession>
<proteinExistence type="predicted"/>
<name>W0F4D9_9BACT</name>
<sequence length="98" mass="11100">MVIELKNTKFIPEYAGKLNFYLSAVHGIIKQADDNPTIGILLCCEKNNIAAEFALRNINKPMGVREFQLLENIPDNLKSSLPTIEELEQDLNKKLNDI</sequence>
<dbReference type="RefSeq" id="WP_008586969.1">
    <property type="nucleotide sequence ID" value="NZ_CP007035.1"/>
</dbReference>
<dbReference type="KEGG" id="nso:NIASO_15560"/>
<dbReference type="InterPro" id="IPR053148">
    <property type="entry name" value="PD-DEXK-like_domain"/>
</dbReference>
<evidence type="ECO:0000313" key="2">
    <source>
        <dbReference type="EMBL" id="AHF16186.1"/>
    </source>
</evidence>
<organism evidence="2 3">
    <name type="scientific">Niabella soli DSM 19437</name>
    <dbReference type="NCBI Taxonomy" id="929713"/>
    <lineage>
        <taxon>Bacteria</taxon>
        <taxon>Pseudomonadati</taxon>
        <taxon>Bacteroidota</taxon>
        <taxon>Chitinophagia</taxon>
        <taxon>Chitinophagales</taxon>
        <taxon>Chitinophagaceae</taxon>
        <taxon>Niabella</taxon>
    </lineage>
</organism>
<dbReference type="Proteomes" id="UP000003586">
    <property type="component" value="Chromosome"/>
</dbReference>
<dbReference type="HOGENOM" id="CLU_046640_6_0_10"/>
<dbReference type="Pfam" id="PF06250">
    <property type="entry name" value="YhcG_C"/>
    <property type="match status" value="1"/>
</dbReference>
<dbReference type="InterPro" id="IPR009362">
    <property type="entry name" value="YhcG_C"/>
</dbReference>
<reference evidence="2 3" key="1">
    <citation type="submission" date="2013-12" db="EMBL/GenBank/DDBJ databases">
        <authorList>
            <consortium name="DOE Joint Genome Institute"/>
            <person name="Eisen J."/>
            <person name="Huntemann M."/>
            <person name="Han J."/>
            <person name="Chen A."/>
            <person name="Kyrpides N."/>
            <person name="Mavromatis K."/>
            <person name="Markowitz V."/>
            <person name="Palaniappan K."/>
            <person name="Ivanova N."/>
            <person name="Schaumberg A."/>
            <person name="Pati A."/>
            <person name="Liolios K."/>
            <person name="Nordberg H.P."/>
            <person name="Cantor M.N."/>
            <person name="Hua S.X."/>
            <person name="Woyke T."/>
        </authorList>
    </citation>
    <scope>NUCLEOTIDE SEQUENCE [LARGE SCALE GENOMIC DNA]</scope>
    <source>
        <strain evidence="3">DSM 19437</strain>
    </source>
</reference>
<gene>
    <name evidence="2" type="ORF">NIASO_15560</name>
</gene>
<keyword evidence="3" id="KW-1185">Reference proteome</keyword>
<feature type="domain" description="YhcG PDDEXK nuclease" evidence="1">
    <location>
        <begin position="2"/>
        <end position="82"/>
    </location>
</feature>
<dbReference type="AlphaFoldDB" id="W0F4D9"/>
<evidence type="ECO:0000313" key="3">
    <source>
        <dbReference type="Proteomes" id="UP000003586"/>
    </source>
</evidence>
<protein>
    <recommendedName>
        <fullName evidence="1">YhcG PDDEXK nuclease domain-containing protein</fullName>
    </recommendedName>
</protein>
<dbReference type="PANTHER" id="PTHR30547:SF0">
    <property type="entry name" value="BLR8175 PROTEIN"/>
    <property type="match status" value="1"/>
</dbReference>
<evidence type="ECO:0000259" key="1">
    <source>
        <dbReference type="Pfam" id="PF06250"/>
    </source>
</evidence>